<dbReference type="InterPro" id="IPR050979">
    <property type="entry name" value="LD-transpeptidase"/>
</dbReference>
<keyword evidence="3" id="KW-0808">Transferase</keyword>
<evidence type="ECO:0000313" key="13">
    <source>
        <dbReference type="Proteomes" id="UP000434639"/>
    </source>
</evidence>
<protein>
    <submittedName>
        <fullName evidence="12">L,D-transpeptidase family protein</fullName>
    </submittedName>
</protein>
<dbReference type="GO" id="GO:0071972">
    <property type="term" value="F:peptidoglycan L,D-transpeptidase activity"/>
    <property type="evidence" value="ECO:0007669"/>
    <property type="project" value="TreeGrafter"/>
</dbReference>
<evidence type="ECO:0000256" key="5">
    <source>
        <dbReference type="ARBA" id="ARBA00022960"/>
    </source>
</evidence>
<evidence type="ECO:0000256" key="6">
    <source>
        <dbReference type="ARBA" id="ARBA00022984"/>
    </source>
</evidence>
<dbReference type="EMBL" id="WMIB01000018">
    <property type="protein sequence ID" value="MTH54782.1"/>
    <property type="molecule type" value="Genomic_DNA"/>
</dbReference>
<evidence type="ECO:0000256" key="8">
    <source>
        <dbReference type="ARBA" id="ARBA00060592"/>
    </source>
</evidence>
<gene>
    <name evidence="12" type="ORF">GKZ89_15365</name>
</gene>
<evidence type="ECO:0000256" key="1">
    <source>
        <dbReference type="ARBA" id="ARBA00004752"/>
    </source>
</evidence>
<dbReference type="Proteomes" id="UP000434639">
    <property type="component" value="Unassembled WGS sequence"/>
</dbReference>
<evidence type="ECO:0000256" key="10">
    <source>
        <dbReference type="SAM" id="SignalP"/>
    </source>
</evidence>
<reference evidence="12 13" key="1">
    <citation type="journal article" date="2017" name="Int. J. Syst. Evol. Microbiol.">
        <title>Bacillus mangrovi sp. nov., isolated from a sediment sample from a mangrove forest.</title>
        <authorList>
            <person name="Gupta V."/>
            <person name="Singh P.K."/>
            <person name="Korpole S."/>
            <person name="Tanuku N.R.S."/>
            <person name="Pinnaka A.K."/>
        </authorList>
    </citation>
    <scope>NUCLEOTIDE SEQUENCE [LARGE SCALE GENOMIC DNA]</scope>
    <source>
        <strain evidence="12 13">KCTC 33872</strain>
    </source>
</reference>
<keyword evidence="4" id="KW-0378">Hydrolase</keyword>
<evidence type="ECO:0000256" key="7">
    <source>
        <dbReference type="ARBA" id="ARBA00023316"/>
    </source>
</evidence>
<dbReference type="AlphaFoldDB" id="A0A7X2S6Y7"/>
<dbReference type="InterPro" id="IPR005490">
    <property type="entry name" value="LD_TPept_cat_dom"/>
</dbReference>
<comment type="caution">
    <text evidence="12">The sequence shown here is derived from an EMBL/GenBank/DDBJ whole genome shotgun (WGS) entry which is preliminary data.</text>
</comment>
<evidence type="ECO:0000259" key="11">
    <source>
        <dbReference type="PROSITE" id="PS52029"/>
    </source>
</evidence>
<evidence type="ECO:0000256" key="9">
    <source>
        <dbReference type="PROSITE-ProRule" id="PRU01373"/>
    </source>
</evidence>
<feature type="active site" description="Nucleophile" evidence="9">
    <location>
        <position position="128"/>
    </location>
</feature>
<keyword evidence="13" id="KW-1185">Reference proteome</keyword>
<keyword evidence="7 9" id="KW-0961">Cell wall biogenesis/degradation</keyword>
<dbReference type="OrthoDB" id="9787225at2"/>
<dbReference type="InterPro" id="IPR041378">
    <property type="entry name" value="S-layer_SbsC_C"/>
</dbReference>
<dbReference type="UniPathway" id="UPA00219"/>
<dbReference type="Gene3D" id="2.40.440.10">
    <property type="entry name" value="L,D-transpeptidase catalytic domain-like"/>
    <property type="match status" value="1"/>
</dbReference>
<dbReference type="Gene3D" id="1.20.58.780">
    <property type="match status" value="1"/>
</dbReference>
<dbReference type="GO" id="GO:0008360">
    <property type="term" value="P:regulation of cell shape"/>
    <property type="evidence" value="ECO:0007669"/>
    <property type="project" value="UniProtKB-UniRule"/>
</dbReference>
<dbReference type="CDD" id="cd16913">
    <property type="entry name" value="YkuD_like"/>
    <property type="match status" value="1"/>
</dbReference>
<accession>A0A7X2S6Y7</accession>
<comment type="pathway">
    <text evidence="1 9">Cell wall biogenesis; peptidoglycan biosynthesis.</text>
</comment>
<keyword evidence="5 9" id="KW-0133">Cell shape</keyword>
<name>A0A7X2S6Y7_9BACI</name>
<dbReference type="SUPFAM" id="SSF141523">
    <property type="entry name" value="L,D-transpeptidase catalytic domain-like"/>
    <property type="match status" value="1"/>
</dbReference>
<dbReference type="PANTHER" id="PTHR30582:SF4">
    <property type="entry name" value="L,D-TRANSPEPTIDASE YQJB-RELATED"/>
    <property type="match status" value="1"/>
</dbReference>
<feature type="chain" id="PRO_5030591455" evidence="10">
    <location>
        <begin position="25"/>
        <end position="450"/>
    </location>
</feature>
<dbReference type="GO" id="GO:0018104">
    <property type="term" value="P:peptidoglycan-protein cross-linking"/>
    <property type="evidence" value="ECO:0007669"/>
    <property type="project" value="TreeGrafter"/>
</dbReference>
<evidence type="ECO:0000256" key="4">
    <source>
        <dbReference type="ARBA" id="ARBA00022801"/>
    </source>
</evidence>
<dbReference type="InterPro" id="IPR038063">
    <property type="entry name" value="Transpep_catalytic_dom"/>
</dbReference>
<dbReference type="GO" id="GO:0016740">
    <property type="term" value="F:transferase activity"/>
    <property type="evidence" value="ECO:0007669"/>
    <property type="project" value="UniProtKB-KW"/>
</dbReference>
<feature type="active site" description="Proton donor/acceptor" evidence="9">
    <location>
        <position position="112"/>
    </location>
</feature>
<dbReference type="Pfam" id="PF18058">
    <property type="entry name" value="SbsC_C"/>
    <property type="match status" value="1"/>
</dbReference>
<keyword evidence="10" id="KW-0732">Signal</keyword>
<dbReference type="FunFam" id="2.40.440.10:FF:000003">
    <property type="entry name" value="L,D-transpeptidase YciB"/>
    <property type="match status" value="1"/>
</dbReference>
<dbReference type="GO" id="GO:0071555">
    <property type="term" value="P:cell wall organization"/>
    <property type="evidence" value="ECO:0007669"/>
    <property type="project" value="UniProtKB-UniRule"/>
</dbReference>
<keyword evidence="6 9" id="KW-0573">Peptidoglycan synthesis</keyword>
<evidence type="ECO:0000313" key="12">
    <source>
        <dbReference type="EMBL" id="MTH54782.1"/>
    </source>
</evidence>
<dbReference type="RefSeq" id="WP_155113293.1">
    <property type="nucleotide sequence ID" value="NZ_WMIB01000018.1"/>
</dbReference>
<evidence type="ECO:0000256" key="2">
    <source>
        <dbReference type="ARBA" id="ARBA00005992"/>
    </source>
</evidence>
<comment type="pathway">
    <text evidence="8">Glycan biosynthesis.</text>
</comment>
<evidence type="ECO:0000256" key="3">
    <source>
        <dbReference type="ARBA" id="ARBA00022679"/>
    </source>
</evidence>
<feature type="domain" description="L,D-TPase catalytic" evidence="11">
    <location>
        <begin position="28"/>
        <end position="152"/>
    </location>
</feature>
<organism evidence="12 13">
    <name type="scientific">Metabacillus mangrovi</name>
    <dbReference type="NCBI Taxonomy" id="1491830"/>
    <lineage>
        <taxon>Bacteria</taxon>
        <taxon>Bacillati</taxon>
        <taxon>Bacillota</taxon>
        <taxon>Bacilli</taxon>
        <taxon>Bacillales</taxon>
        <taxon>Bacillaceae</taxon>
        <taxon>Metabacillus</taxon>
    </lineage>
</organism>
<dbReference type="GO" id="GO:0005576">
    <property type="term" value="C:extracellular region"/>
    <property type="evidence" value="ECO:0007669"/>
    <property type="project" value="TreeGrafter"/>
</dbReference>
<comment type="similarity">
    <text evidence="2">Belongs to the YkuD family.</text>
</comment>
<feature type="signal peptide" evidence="10">
    <location>
        <begin position="1"/>
        <end position="24"/>
    </location>
</feature>
<dbReference type="PANTHER" id="PTHR30582">
    <property type="entry name" value="L,D-TRANSPEPTIDASE"/>
    <property type="match status" value="1"/>
</dbReference>
<proteinExistence type="inferred from homology"/>
<sequence>MKKLACCLLLFCILVCGFSPPASAGSNQLLIINKSINKLAFFENGKLVRVFSVATGRKDSYTPEGTFPIVSKIVNRPYYKQNIPGGSPRNPLGDRWLGLNARGTYGTTYAIHGNNDERSIGKYVSSGCVRMYNNEVRWLYPRVNKMTKVVILKSKDSFETIARKKGYKLNEDSIKQTAAVQQGKLLAGKTAEYQKAINSGSISKVNSLYDGFTKQIKTAEASIGKVSVKSVRDGLGKQYVLPAKKSLERSMYEVSQYRLMPRIKTTIQARKLTQADTELSQLDRLQTQAVRIKKERGYAAIPSGIKGALEKQEAELYGMLAKTRTADYSKVIASTSIYSLDRAYNPFLSYISRAEREINEVSHQESRKNLLESSIKPAKISLDRTKYQVSMHRQMNKVHSLLQNKKTADAKKEFEVLDRLKSRLPANDPVLKPVNSRLVNRYTELKKKLL</sequence>
<dbReference type="Pfam" id="PF03734">
    <property type="entry name" value="YkuD"/>
    <property type="match status" value="1"/>
</dbReference>
<dbReference type="PROSITE" id="PS52029">
    <property type="entry name" value="LD_TPASE"/>
    <property type="match status" value="1"/>
</dbReference>